<accession>A0A1F6DC55</accession>
<dbReference type="Proteomes" id="UP000178794">
    <property type="component" value="Unassembled WGS sequence"/>
</dbReference>
<keyword evidence="1" id="KW-0472">Membrane</keyword>
<sequence length="194" mass="22403">MMKSNTLKATALIGVLMPLLVAGLYFLVSKKYRSANDSVSTSTTNISEWVVYDNKEYGYRFRYPKNLEVIGGTSPKYALYDLPEAVFIEFSAKYPNIKSSHPYDQETFLNYEINITRSASSTQHTSERGDIRVYRDEQGNVFTFVLEGMNPEHTYATDWLEGIGNQQLTEWVNEYPEYLKILDGIYNSFEVYKK</sequence>
<comment type="caution">
    <text evidence="2">The sequence shown here is derived from an EMBL/GenBank/DDBJ whole genome shotgun (WGS) entry which is preliminary data.</text>
</comment>
<dbReference type="AlphaFoldDB" id="A0A1F6DC55"/>
<feature type="transmembrane region" description="Helical" evidence="1">
    <location>
        <begin position="6"/>
        <end position="28"/>
    </location>
</feature>
<evidence type="ECO:0000313" key="2">
    <source>
        <dbReference type="EMBL" id="OGG58941.1"/>
    </source>
</evidence>
<gene>
    <name evidence="2" type="ORF">A3C89_03585</name>
</gene>
<organism evidence="2 3">
    <name type="scientific">Candidatus Kaiserbacteria bacterium RIFCSPHIGHO2_02_FULL_50_50</name>
    <dbReference type="NCBI Taxonomy" id="1798492"/>
    <lineage>
        <taxon>Bacteria</taxon>
        <taxon>Candidatus Kaiseribacteriota</taxon>
    </lineage>
</organism>
<dbReference type="EMBL" id="MFLF01000021">
    <property type="protein sequence ID" value="OGG58941.1"/>
    <property type="molecule type" value="Genomic_DNA"/>
</dbReference>
<evidence type="ECO:0000313" key="3">
    <source>
        <dbReference type="Proteomes" id="UP000178794"/>
    </source>
</evidence>
<keyword evidence="1" id="KW-1133">Transmembrane helix</keyword>
<name>A0A1F6DC55_9BACT</name>
<proteinExistence type="predicted"/>
<reference evidence="2 3" key="1">
    <citation type="journal article" date="2016" name="Nat. Commun.">
        <title>Thousands of microbial genomes shed light on interconnected biogeochemical processes in an aquifer system.</title>
        <authorList>
            <person name="Anantharaman K."/>
            <person name="Brown C.T."/>
            <person name="Hug L.A."/>
            <person name="Sharon I."/>
            <person name="Castelle C.J."/>
            <person name="Probst A.J."/>
            <person name="Thomas B.C."/>
            <person name="Singh A."/>
            <person name="Wilkins M.J."/>
            <person name="Karaoz U."/>
            <person name="Brodie E.L."/>
            <person name="Williams K.H."/>
            <person name="Hubbard S.S."/>
            <person name="Banfield J.F."/>
        </authorList>
    </citation>
    <scope>NUCLEOTIDE SEQUENCE [LARGE SCALE GENOMIC DNA]</scope>
</reference>
<protein>
    <submittedName>
        <fullName evidence="2">Uncharacterized protein</fullName>
    </submittedName>
</protein>
<evidence type="ECO:0000256" key="1">
    <source>
        <dbReference type="SAM" id="Phobius"/>
    </source>
</evidence>
<keyword evidence="1" id="KW-0812">Transmembrane</keyword>